<evidence type="ECO:0000256" key="1">
    <source>
        <dbReference type="ARBA" id="ARBA00007572"/>
    </source>
</evidence>
<dbReference type="Pfam" id="PF01068">
    <property type="entry name" value="DNA_ligase_A_M"/>
    <property type="match status" value="1"/>
</dbReference>
<dbReference type="Gene3D" id="3.30.470.30">
    <property type="entry name" value="DNA ligase/mRNA capping enzyme"/>
    <property type="match status" value="1"/>
</dbReference>
<proteinExistence type="inferred from homology"/>
<dbReference type="InterPro" id="IPR012310">
    <property type="entry name" value="DNA_ligase_ATP-dep_cent"/>
</dbReference>
<evidence type="ECO:0000313" key="6">
    <source>
        <dbReference type="Proteomes" id="UP001199642"/>
    </source>
</evidence>
<dbReference type="Gene3D" id="2.40.50.140">
    <property type="entry name" value="Nucleic acid-binding proteins"/>
    <property type="match status" value="1"/>
</dbReference>
<dbReference type="PANTHER" id="PTHR45674">
    <property type="entry name" value="DNA LIGASE 1/3 FAMILY MEMBER"/>
    <property type="match status" value="1"/>
</dbReference>
<feature type="domain" description="ATP-dependent DNA ligase family profile" evidence="4">
    <location>
        <begin position="135"/>
        <end position="218"/>
    </location>
</feature>
<sequence>MDASPPPERTEITVTLPPELRPPLKVALARPVTTLPAPDALPGGARYEPKWDGFRLLLAVNDERVSLWSRRGKDLTVSFPDIVAAAEDQLPAGVILDGETVVWSGDRLDFDALLRRLGSGSSRVRRLARDQPASFVAFDVLAIADRDARALPLDARRSLLEELAVDWSPPLNLSPMTSDPEKAAEWFESLTASGIEGLIVKGGGQAYVGGDRTWLKLKHRSTRDVVCAAVIGARERPEELVIGLPVNGVLRIVGRSTPLSSAVSRELGALLRAPEAPHPWPTEVKPGAVDRFTRGGRDRVALTLVEPMVVEILADIAMTGDSFRHPVRFVRARPEIPVADVTATT</sequence>
<dbReference type="InterPro" id="IPR050191">
    <property type="entry name" value="ATP-dep_DNA_ligase"/>
</dbReference>
<dbReference type="PANTHER" id="PTHR45674:SF4">
    <property type="entry name" value="DNA LIGASE 1"/>
    <property type="match status" value="1"/>
</dbReference>
<dbReference type="Proteomes" id="UP001199642">
    <property type="component" value="Chromosome"/>
</dbReference>
<evidence type="ECO:0000259" key="4">
    <source>
        <dbReference type="PROSITE" id="PS50160"/>
    </source>
</evidence>
<dbReference type="InterPro" id="IPR044119">
    <property type="entry name" value="Adenylation_LigC-like"/>
</dbReference>
<organism evidence="5 6">
    <name type="scientific">Microbacterium resistens</name>
    <dbReference type="NCBI Taxonomy" id="156977"/>
    <lineage>
        <taxon>Bacteria</taxon>
        <taxon>Bacillati</taxon>
        <taxon>Actinomycetota</taxon>
        <taxon>Actinomycetes</taxon>
        <taxon>Micrococcales</taxon>
        <taxon>Microbacteriaceae</taxon>
        <taxon>Microbacterium</taxon>
    </lineage>
</organism>
<comment type="similarity">
    <text evidence="1">Belongs to the ATP-dependent DNA ligase family.</text>
</comment>
<dbReference type="PROSITE" id="PS50160">
    <property type="entry name" value="DNA_LIGASE_A3"/>
    <property type="match status" value="1"/>
</dbReference>
<accession>A0ABY3RYA0</accession>
<keyword evidence="6" id="KW-1185">Reference proteome</keyword>
<dbReference type="EMBL" id="CP082781">
    <property type="protein sequence ID" value="UGS28360.1"/>
    <property type="molecule type" value="Genomic_DNA"/>
</dbReference>
<gene>
    <name evidence="5" type="ORF">K8F61_09490</name>
</gene>
<protein>
    <submittedName>
        <fullName evidence="5">ATP-dependent DNA ligase</fullName>
    </submittedName>
</protein>
<keyword evidence="2 5" id="KW-0436">Ligase</keyword>
<comment type="catalytic activity">
    <reaction evidence="3">
        <text>ATP + (deoxyribonucleotide)n-3'-hydroxyl + 5'-phospho-(deoxyribonucleotide)m = (deoxyribonucleotide)n+m + AMP + diphosphate.</text>
        <dbReference type="EC" id="6.5.1.1"/>
    </reaction>
</comment>
<reference evidence="5 6" key="1">
    <citation type="submission" date="2023-01" db="EMBL/GenBank/DDBJ databases">
        <title>Characterization of estradiol degrading bacteria Microbacterium sp. MZT7 and reveal degrading genes through genome analysis.</title>
        <authorList>
            <person name="Hao P."/>
            <person name="Gao Y."/>
        </authorList>
    </citation>
    <scope>NUCLEOTIDE SEQUENCE [LARGE SCALE GENOMIC DNA]</scope>
    <source>
        <strain evidence="5 6">MZT7</strain>
    </source>
</reference>
<dbReference type="InterPro" id="IPR012340">
    <property type="entry name" value="NA-bd_OB-fold"/>
</dbReference>
<dbReference type="GO" id="GO:0016874">
    <property type="term" value="F:ligase activity"/>
    <property type="evidence" value="ECO:0007669"/>
    <property type="project" value="UniProtKB-KW"/>
</dbReference>
<dbReference type="SUPFAM" id="SSF56091">
    <property type="entry name" value="DNA ligase/mRNA capping enzyme, catalytic domain"/>
    <property type="match status" value="1"/>
</dbReference>
<evidence type="ECO:0000313" key="5">
    <source>
        <dbReference type="EMBL" id="UGS28360.1"/>
    </source>
</evidence>
<evidence type="ECO:0000256" key="3">
    <source>
        <dbReference type="ARBA" id="ARBA00034003"/>
    </source>
</evidence>
<evidence type="ECO:0000256" key="2">
    <source>
        <dbReference type="ARBA" id="ARBA00022598"/>
    </source>
</evidence>
<dbReference type="CDD" id="cd07905">
    <property type="entry name" value="Adenylation_DNA_ligase_LigC"/>
    <property type="match status" value="1"/>
</dbReference>
<name>A0ABY3RYA0_9MICO</name>